<protein>
    <submittedName>
        <fullName evidence="1">Uncharacterized protein</fullName>
    </submittedName>
</protein>
<reference evidence="1" key="1">
    <citation type="submission" date="2022-03" db="EMBL/GenBank/DDBJ databases">
        <authorList>
            <person name="Martin C."/>
        </authorList>
    </citation>
    <scope>NUCLEOTIDE SEQUENCE</scope>
</reference>
<gene>
    <name evidence="1" type="ORF">OFUS_LOCUS16509</name>
</gene>
<dbReference type="AlphaFoldDB" id="A0A8J1U229"/>
<comment type="caution">
    <text evidence="1">The sequence shown here is derived from an EMBL/GenBank/DDBJ whole genome shotgun (WGS) entry which is preliminary data.</text>
</comment>
<dbReference type="EMBL" id="CAIIXF020000008">
    <property type="protein sequence ID" value="CAH1791429.1"/>
    <property type="molecule type" value="Genomic_DNA"/>
</dbReference>
<keyword evidence="2" id="KW-1185">Reference proteome</keyword>
<name>A0A8J1U229_OWEFU</name>
<proteinExistence type="predicted"/>
<accession>A0A8J1U229</accession>
<dbReference type="Proteomes" id="UP000749559">
    <property type="component" value="Unassembled WGS sequence"/>
</dbReference>
<evidence type="ECO:0000313" key="2">
    <source>
        <dbReference type="Proteomes" id="UP000749559"/>
    </source>
</evidence>
<evidence type="ECO:0000313" key="1">
    <source>
        <dbReference type="EMBL" id="CAH1791429.1"/>
    </source>
</evidence>
<sequence>MMQLLVRKLRRELDCRLHILAVCILGVTFLYLITRWLAVSNNPNVAITNQFLPFDETNYVIENDNGDIDDDTDINGDTIPKDKYDFYRTQDSVSDTDPNDYVWSDFAYIYRLKQGGSVLSNRDDQEMLADCEGIHTIQELDREQYCGIERTLGRINGRTIVMKQTTHINATTIKHCIGPLKNTDKTVKQFKAHAVFKLLYEILINFELQKITPYVVQPLGYCIPGHYTIQDIFNDKVPLDKITGIKIVQNFINDIDSDTSLIDVPQGSKDEELWQWYLNYAYTITRLLTQLETFNKGPVLLWDMQHRSKWGRNQDNVIKMISLESLMIEDPLCAKKQQPVKKDPTQRHLYLPMGHLTEYCAAMKLQCDQVTNICNGFNSRQNVDDILKPYLIKLLEDLQYVPDKDDASSDVDEVAAYISDLVIEINNYELSTKDILLRLQSTIEVAKTFGNKDIFTAFDDF</sequence>
<organism evidence="1 2">
    <name type="scientific">Owenia fusiformis</name>
    <name type="common">Polychaete worm</name>
    <dbReference type="NCBI Taxonomy" id="6347"/>
    <lineage>
        <taxon>Eukaryota</taxon>
        <taxon>Metazoa</taxon>
        <taxon>Spiralia</taxon>
        <taxon>Lophotrochozoa</taxon>
        <taxon>Annelida</taxon>
        <taxon>Polychaeta</taxon>
        <taxon>Sedentaria</taxon>
        <taxon>Canalipalpata</taxon>
        <taxon>Sabellida</taxon>
        <taxon>Oweniida</taxon>
        <taxon>Oweniidae</taxon>
        <taxon>Owenia</taxon>
    </lineage>
</organism>